<dbReference type="EMBL" id="CM000149">
    <property type="protein sequence ID" value="EAZ20413.1"/>
    <property type="molecule type" value="Genomic_DNA"/>
</dbReference>
<sequence>MVVGAARRPEHPGGHLDDEPPPQDGLAPNGVHQGHRLDGSTPESLHAAGVRVGDGAFLWSGDASSGVVLRLGWTVCLLCWTGVGAPLWSARSARRSASFALGAAMCCRHMRWVCPVGFPRFLHDFIRRLGNVKSQHNFATRSFAPHHASCMDLWE</sequence>
<accession>A0A8J8Y2G7</accession>
<protein>
    <submittedName>
        <fullName evidence="2">Uncharacterized protein</fullName>
    </submittedName>
</protein>
<reference evidence="2" key="1">
    <citation type="journal article" date="2005" name="PLoS Biol.">
        <title>The genomes of Oryza sativa: a history of duplications.</title>
        <authorList>
            <person name="Yu J."/>
            <person name="Wang J."/>
            <person name="Lin W."/>
            <person name="Li S."/>
            <person name="Li H."/>
            <person name="Zhou J."/>
            <person name="Ni P."/>
            <person name="Dong W."/>
            <person name="Hu S."/>
            <person name="Zeng C."/>
            <person name="Zhang J."/>
            <person name="Zhang Y."/>
            <person name="Li R."/>
            <person name="Xu Z."/>
            <person name="Li S."/>
            <person name="Li X."/>
            <person name="Zheng H."/>
            <person name="Cong L."/>
            <person name="Lin L."/>
            <person name="Yin J."/>
            <person name="Geng J."/>
            <person name="Li G."/>
            <person name="Shi J."/>
            <person name="Liu J."/>
            <person name="Lv H."/>
            <person name="Li J."/>
            <person name="Wang J."/>
            <person name="Deng Y."/>
            <person name="Ran L."/>
            <person name="Shi X."/>
            <person name="Wang X."/>
            <person name="Wu Q."/>
            <person name="Li C."/>
            <person name="Ren X."/>
            <person name="Wang J."/>
            <person name="Wang X."/>
            <person name="Li D."/>
            <person name="Liu D."/>
            <person name="Zhang X."/>
            <person name="Ji Z."/>
            <person name="Zhao W."/>
            <person name="Sun Y."/>
            <person name="Zhang Z."/>
            <person name="Bao J."/>
            <person name="Han Y."/>
            <person name="Dong L."/>
            <person name="Ji J."/>
            <person name="Chen P."/>
            <person name="Wu S."/>
            <person name="Liu J."/>
            <person name="Xiao Y."/>
            <person name="Bu D."/>
            <person name="Tan J."/>
            <person name="Yang L."/>
            <person name="Ye C."/>
            <person name="Zhang J."/>
            <person name="Xu J."/>
            <person name="Zhou Y."/>
            <person name="Yu Y."/>
            <person name="Zhang B."/>
            <person name="Zhuang S."/>
            <person name="Wei H."/>
            <person name="Liu B."/>
            <person name="Lei M."/>
            <person name="Yu H."/>
            <person name="Li Y."/>
            <person name="Xu H."/>
            <person name="Wei S."/>
            <person name="He X."/>
            <person name="Fang L."/>
            <person name="Zhang Z."/>
            <person name="Zhang Y."/>
            <person name="Huang X."/>
            <person name="Su Z."/>
            <person name="Tong W."/>
            <person name="Li J."/>
            <person name="Tong Z."/>
            <person name="Li S."/>
            <person name="Ye J."/>
            <person name="Wang L."/>
            <person name="Fang L."/>
            <person name="Lei T."/>
            <person name="Chen C."/>
            <person name="Chen H."/>
            <person name="Xu Z."/>
            <person name="Li H."/>
            <person name="Huang H."/>
            <person name="Zhang F."/>
            <person name="Xu H."/>
            <person name="Li N."/>
            <person name="Zhao C."/>
            <person name="Li S."/>
            <person name="Dong L."/>
            <person name="Huang Y."/>
            <person name="Li L."/>
            <person name="Xi Y."/>
            <person name="Qi Q."/>
            <person name="Li W."/>
            <person name="Zhang B."/>
            <person name="Hu W."/>
            <person name="Zhang Y."/>
            <person name="Tian X."/>
            <person name="Jiao Y."/>
            <person name="Liang X."/>
            <person name="Jin J."/>
            <person name="Gao L."/>
            <person name="Zheng W."/>
            <person name="Hao B."/>
            <person name="Liu S."/>
            <person name="Wang W."/>
            <person name="Yuan L."/>
            <person name="Cao M."/>
            <person name="McDermott J."/>
            <person name="Samudrala R."/>
            <person name="Wang J."/>
            <person name="Wong G.K."/>
            <person name="Yang H."/>
        </authorList>
    </citation>
    <scope>NUCLEOTIDE SEQUENCE [LARGE SCALE GENOMIC DNA]</scope>
</reference>
<evidence type="ECO:0000256" key="1">
    <source>
        <dbReference type="SAM" id="MobiDB-lite"/>
    </source>
</evidence>
<organism evidence="2">
    <name type="scientific">Oryza sativa subsp. japonica</name>
    <name type="common">Rice</name>
    <dbReference type="NCBI Taxonomy" id="39947"/>
    <lineage>
        <taxon>Eukaryota</taxon>
        <taxon>Viridiplantae</taxon>
        <taxon>Streptophyta</taxon>
        <taxon>Embryophyta</taxon>
        <taxon>Tracheophyta</taxon>
        <taxon>Spermatophyta</taxon>
        <taxon>Magnoliopsida</taxon>
        <taxon>Liliopsida</taxon>
        <taxon>Poales</taxon>
        <taxon>Poaceae</taxon>
        <taxon>BOP clade</taxon>
        <taxon>Oryzoideae</taxon>
        <taxon>Oryzeae</taxon>
        <taxon>Oryzinae</taxon>
        <taxon>Oryza</taxon>
        <taxon>Oryza sativa</taxon>
    </lineage>
</organism>
<reference evidence="2" key="2">
    <citation type="submission" date="2008-12" db="EMBL/GenBank/DDBJ databases">
        <title>Improved gene annotation of the rice (Oryza sativa) genomes.</title>
        <authorList>
            <person name="Wang J."/>
            <person name="Li R."/>
            <person name="Fan W."/>
            <person name="Huang Q."/>
            <person name="Zhang J."/>
            <person name="Zhou Y."/>
            <person name="Hu Y."/>
            <person name="Zi S."/>
            <person name="Li J."/>
            <person name="Ni P."/>
            <person name="Zheng H."/>
            <person name="Zhang Y."/>
            <person name="Zhao M."/>
            <person name="Hao Q."/>
            <person name="McDermott J."/>
            <person name="Samudrala R."/>
            <person name="Kristiansen K."/>
            <person name="Wong G.K.-S."/>
        </authorList>
    </citation>
    <scope>NUCLEOTIDE SEQUENCE</scope>
</reference>
<evidence type="ECO:0000313" key="2">
    <source>
        <dbReference type="EMBL" id="EAZ20413.1"/>
    </source>
</evidence>
<feature type="region of interest" description="Disordered" evidence="1">
    <location>
        <begin position="1"/>
        <end position="43"/>
    </location>
</feature>
<dbReference type="Proteomes" id="UP000007752">
    <property type="component" value="Chromosome 12"/>
</dbReference>
<gene>
    <name evidence="2" type="ORF">OsJ_36022</name>
</gene>
<dbReference type="AlphaFoldDB" id="A0A8J8Y2G7"/>
<proteinExistence type="predicted"/>
<feature type="compositionally biased region" description="Basic and acidic residues" evidence="1">
    <location>
        <begin position="7"/>
        <end position="18"/>
    </location>
</feature>
<name>A0A8J8Y2G7_ORYSJ</name>